<accession>A0A7R9I4E0</accession>
<protein>
    <submittedName>
        <fullName evidence="1">Uncharacterized protein</fullName>
    </submittedName>
</protein>
<dbReference type="EMBL" id="OD568715">
    <property type="protein sequence ID" value="CAD7447274.1"/>
    <property type="molecule type" value="Genomic_DNA"/>
</dbReference>
<gene>
    <name evidence="1" type="ORF">TBIB3V08_LOCUS9590</name>
</gene>
<evidence type="ECO:0000313" key="1">
    <source>
        <dbReference type="EMBL" id="CAD7447274.1"/>
    </source>
</evidence>
<organism evidence="1">
    <name type="scientific">Timema bartmani</name>
    <dbReference type="NCBI Taxonomy" id="61472"/>
    <lineage>
        <taxon>Eukaryota</taxon>
        <taxon>Metazoa</taxon>
        <taxon>Ecdysozoa</taxon>
        <taxon>Arthropoda</taxon>
        <taxon>Hexapoda</taxon>
        <taxon>Insecta</taxon>
        <taxon>Pterygota</taxon>
        <taxon>Neoptera</taxon>
        <taxon>Polyneoptera</taxon>
        <taxon>Phasmatodea</taxon>
        <taxon>Timematodea</taxon>
        <taxon>Timematoidea</taxon>
        <taxon>Timematidae</taxon>
        <taxon>Timema</taxon>
    </lineage>
</organism>
<dbReference type="AlphaFoldDB" id="A0A7R9I4E0"/>
<proteinExistence type="predicted"/>
<sequence>MAASGGRGEMFVVAQSLDIGLILSEFTRCECETCYISSPSPPPPDISTYVVRLAQPPPFLLISPSFSLCHDKTLMTCITGPGKMLLCMDILKNMVIAGSKEGNLLRAWGFPPELKTIVKKAKHGKIGQ</sequence>
<name>A0A7R9I4E0_9NEOP</name>
<reference evidence="1" key="1">
    <citation type="submission" date="2020-11" db="EMBL/GenBank/DDBJ databases">
        <authorList>
            <person name="Tran Van P."/>
        </authorList>
    </citation>
    <scope>NUCLEOTIDE SEQUENCE</scope>
</reference>